<keyword evidence="2" id="KW-0564">Palmitate</keyword>
<evidence type="ECO:0000313" key="3">
    <source>
        <dbReference type="EMBL" id="WHS67384.1"/>
    </source>
</evidence>
<comment type="similarity">
    <text evidence="1 2">Belongs to the outer membrane factor (OMF) (TC 1.B.17) family.</text>
</comment>
<evidence type="ECO:0000256" key="2">
    <source>
        <dbReference type="RuleBase" id="RU362097"/>
    </source>
</evidence>
<dbReference type="PROSITE" id="PS51257">
    <property type="entry name" value="PROKAR_LIPOPROTEIN"/>
    <property type="match status" value="1"/>
</dbReference>
<keyword evidence="2" id="KW-0732">Signal</keyword>
<dbReference type="InterPro" id="IPR003423">
    <property type="entry name" value="OMP_efflux"/>
</dbReference>
<dbReference type="NCBIfam" id="TIGR01845">
    <property type="entry name" value="outer_NodT"/>
    <property type="match status" value="1"/>
</dbReference>
<dbReference type="PANTHER" id="PTHR30203:SF33">
    <property type="entry name" value="BLR4455 PROTEIN"/>
    <property type="match status" value="1"/>
</dbReference>
<sequence>MRKPFQPTSKLHAIGLAACIASLLAGCAAGPDYVRPKVEAPQALTRGPVATTLPGSDTGAISAQWWQAFGSPELDAMVQEAMEKSPSIEAAQATLRAAHQNVVAQRGYFLPSVQLGYNPSRQNTGQSMSPPLNNGDSLYTYHTAQLSVSYSPDLFGSNRRQVEGLQAAEENQRLQLQAARLSLAANLVAAVIQTSMLQEQSMLLQQAVDAAQQQLQHMRKQQANGYASGMDVATQQTLLLQLQQQLPPLQKSLEQTRNLVATLMARTPDKAPEILPLASFKLPLLPQVVPSQLVAQRPDIRAAETQIQQASAAVGVATAARLPQLGISAAYGGGATSFARMFSAGNIVWSLGASLVAPIFSGGTLLAHQKAAQAELEASTASYQGTVLSAFQDVANALYAVDTDSKALQMSQDSESASATTWKLSQSQLKAGYASLPTALAAKQSWLQARAASVAAQGSLYGDVVALYQSLGGGVLDADTAARQP</sequence>
<dbReference type="Proteomes" id="UP001240697">
    <property type="component" value="Chromosome"/>
</dbReference>
<keyword evidence="2" id="KW-1134">Transmembrane beta strand</keyword>
<accession>A0ABY8SZP5</accession>
<feature type="chain" id="PRO_5044979894" evidence="2">
    <location>
        <begin position="29"/>
        <end position="485"/>
    </location>
</feature>
<dbReference type="Gene3D" id="2.20.200.10">
    <property type="entry name" value="Outer membrane efflux proteins (OEP)"/>
    <property type="match status" value="1"/>
</dbReference>
<comment type="subcellular location">
    <subcellularLocation>
        <location evidence="2">Cell membrane</location>
        <topology evidence="2">Lipid-anchor</topology>
    </subcellularLocation>
</comment>
<keyword evidence="2" id="KW-0472">Membrane</keyword>
<evidence type="ECO:0000313" key="4">
    <source>
        <dbReference type="Proteomes" id="UP001240697"/>
    </source>
</evidence>
<evidence type="ECO:0000256" key="1">
    <source>
        <dbReference type="ARBA" id="ARBA00007613"/>
    </source>
</evidence>
<organism evidence="3 4">
    <name type="scientific">Comamonas resistens</name>
    <dbReference type="NCBI Taxonomy" id="3046670"/>
    <lineage>
        <taxon>Bacteria</taxon>
        <taxon>Pseudomonadati</taxon>
        <taxon>Pseudomonadota</taxon>
        <taxon>Betaproteobacteria</taxon>
        <taxon>Burkholderiales</taxon>
        <taxon>Comamonadaceae</taxon>
        <taxon>Comamonas</taxon>
    </lineage>
</organism>
<dbReference type="Pfam" id="PF02321">
    <property type="entry name" value="OEP"/>
    <property type="match status" value="2"/>
</dbReference>
<dbReference type="EMBL" id="CP125947">
    <property type="protein sequence ID" value="WHS67384.1"/>
    <property type="molecule type" value="Genomic_DNA"/>
</dbReference>
<reference evidence="3 4" key="1">
    <citation type="submission" date="2023-05" db="EMBL/GenBank/DDBJ databases">
        <authorList>
            <person name="Yin Y."/>
            <person name="Lu Z."/>
        </authorList>
    </citation>
    <scope>NUCLEOTIDE SEQUENCE [LARGE SCALE GENOMIC DNA]</scope>
    <source>
        <strain evidence="3 4">ZM22</strain>
    </source>
</reference>
<dbReference type="SUPFAM" id="SSF56954">
    <property type="entry name" value="Outer membrane efflux proteins (OEP)"/>
    <property type="match status" value="1"/>
</dbReference>
<keyword evidence="4" id="KW-1185">Reference proteome</keyword>
<dbReference type="PANTHER" id="PTHR30203">
    <property type="entry name" value="OUTER MEMBRANE CATION EFFLUX PROTEIN"/>
    <property type="match status" value="1"/>
</dbReference>
<dbReference type="RefSeq" id="WP_283488419.1">
    <property type="nucleotide sequence ID" value="NZ_CP125947.1"/>
</dbReference>
<dbReference type="InterPro" id="IPR010131">
    <property type="entry name" value="MdtP/NodT-like"/>
</dbReference>
<gene>
    <name evidence="3" type="ORF">QMY55_09825</name>
</gene>
<keyword evidence="2" id="KW-0449">Lipoprotein</keyword>
<keyword evidence="2" id="KW-0812">Transmembrane</keyword>
<protein>
    <submittedName>
        <fullName evidence="3">Efflux transporter outer membrane subunit</fullName>
    </submittedName>
</protein>
<dbReference type="Gene3D" id="1.20.1600.10">
    <property type="entry name" value="Outer membrane efflux proteins (OEP)"/>
    <property type="match status" value="1"/>
</dbReference>
<feature type="signal peptide" evidence="2">
    <location>
        <begin position="1"/>
        <end position="28"/>
    </location>
</feature>
<proteinExistence type="inferred from homology"/>
<name>A0ABY8SZP5_9BURK</name>